<dbReference type="EMBL" id="CAVLEF010000278">
    <property type="protein sequence ID" value="CAK1554433.1"/>
    <property type="molecule type" value="Genomic_DNA"/>
</dbReference>
<name>A0AAV1K055_9NEOP</name>
<dbReference type="InterPro" id="IPR009003">
    <property type="entry name" value="Peptidase_S1_PA"/>
</dbReference>
<feature type="domain" description="Peptidase S1" evidence="1">
    <location>
        <begin position="170"/>
        <end position="243"/>
    </location>
</feature>
<dbReference type="PANTHER" id="PTHR24258:SF129">
    <property type="entry name" value="LP15124P-RELATED"/>
    <property type="match status" value="1"/>
</dbReference>
<sequence>MSEMTCFLTSDDSPIETVLFLNKMLLIVSSILAVASSHPQVTVDQGLLNNIFGTPPTTATERTNLEDFTVKPTEGPIYSQDKKGVPCQCVPYYLCDKDRNGVKINDSSLNGWGTLDIRFGTDDCQETVELCCTTPQDPAEVPVPKPDPKKPSGCGYSNPKGLDFQITGGSGYEAQFGEFPWVVALLDALNGSYAGVGVLIHPQVVMTAAHIAARYGPDTLKIRAGEWDTQTNKERLQPQERIVNQIIVRQGKLRKFLLSVG</sequence>
<dbReference type="GO" id="GO:0006508">
    <property type="term" value="P:proteolysis"/>
    <property type="evidence" value="ECO:0007669"/>
    <property type="project" value="InterPro"/>
</dbReference>
<evidence type="ECO:0000259" key="2">
    <source>
        <dbReference type="Pfam" id="PF18322"/>
    </source>
</evidence>
<dbReference type="Pfam" id="PF18322">
    <property type="entry name" value="CLIP_1"/>
    <property type="match status" value="1"/>
</dbReference>
<dbReference type="AlphaFoldDB" id="A0AAV1K055"/>
<dbReference type="InterPro" id="IPR041515">
    <property type="entry name" value="PPAF-2-like_Clip"/>
</dbReference>
<accession>A0AAV1K055</accession>
<feature type="domain" description="PPAF-2-like Clip" evidence="2">
    <location>
        <begin position="82"/>
        <end position="132"/>
    </location>
</feature>
<evidence type="ECO:0000259" key="1">
    <source>
        <dbReference type="Pfam" id="PF00089"/>
    </source>
</evidence>
<dbReference type="Proteomes" id="UP001497472">
    <property type="component" value="Unassembled WGS sequence"/>
</dbReference>
<dbReference type="InterPro" id="IPR043504">
    <property type="entry name" value="Peptidase_S1_PA_chymotrypsin"/>
</dbReference>
<organism evidence="3 4">
    <name type="scientific">Leptosia nina</name>
    <dbReference type="NCBI Taxonomy" id="320188"/>
    <lineage>
        <taxon>Eukaryota</taxon>
        <taxon>Metazoa</taxon>
        <taxon>Ecdysozoa</taxon>
        <taxon>Arthropoda</taxon>
        <taxon>Hexapoda</taxon>
        <taxon>Insecta</taxon>
        <taxon>Pterygota</taxon>
        <taxon>Neoptera</taxon>
        <taxon>Endopterygota</taxon>
        <taxon>Lepidoptera</taxon>
        <taxon>Glossata</taxon>
        <taxon>Ditrysia</taxon>
        <taxon>Papilionoidea</taxon>
        <taxon>Pieridae</taxon>
        <taxon>Pierinae</taxon>
        <taxon>Leptosia</taxon>
    </lineage>
</organism>
<dbReference type="Pfam" id="PF00089">
    <property type="entry name" value="Trypsin"/>
    <property type="match status" value="1"/>
</dbReference>
<comment type="caution">
    <text evidence="3">The sequence shown here is derived from an EMBL/GenBank/DDBJ whole genome shotgun (WGS) entry which is preliminary data.</text>
</comment>
<dbReference type="SUPFAM" id="SSF50494">
    <property type="entry name" value="Trypsin-like serine proteases"/>
    <property type="match status" value="1"/>
</dbReference>
<reference evidence="3 4" key="1">
    <citation type="submission" date="2023-11" db="EMBL/GenBank/DDBJ databases">
        <authorList>
            <person name="Okamura Y."/>
        </authorList>
    </citation>
    <scope>NUCLEOTIDE SEQUENCE [LARGE SCALE GENOMIC DNA]</scope>
</reference>
<dbReference type="GO" id="GO:0004252">
    <property type="term" value="F:serine-type endopeptidase activity"/>
    <property type="evidence" value="ECO:0007669"/>
    <property type="project" value="InterPro"/>
</dbReference>
<keyword evidence="4" id="KW-1185">Reference proteome</keyword>
<evidence type="ECO:0008006" key="5">
    <source>
        <dbReference type="Google" id="ProtNLM"/>
    </source>
</evidence>
<dbReference type="Gene3D" id="2.40.10.10">
    <property type="entry name" value="Trypsin-like serine proteases"/>
    <property type="match status" value="1"/>
</dbReference>
<gene>
    <name evidence="3" type="ORF">LNINA_LOCUS13349</name>
</gene>
<protein>
    <recommendedName>
        <fullName evidence="5">Peptidase S1 domain-containing protein</fullName>
    </recommendedName>
</protein>
<evidence type="ECO:0000313" key="3">
    <source>
        <dbReference type="EMBL" id="CAK1554433.1"/>
    </source>
</evidence>
<evidence type="ECO:0000313" key="4">
    <source>
        <dbReference type="Proteomes" id="UP001497472"/>
    </source>
</evidence>
<dbReference type="InterPro" id="IPR001254">
    <property type="entry name" value="Trypsin_dom"/>
</dbReference>
<proteinExistence type="predicted"/>
<dbReference type="PANTHER" id="PTHR24258">
    <property type="entry name" value="SERINE PROTEASE-RELATED"/>
    <property type="match status" value="1"/>
</dbReference>